<feature type="domain" description="HTH cro/C1-type" evidence="1">
    <location>
        <begin position="12"/>
        <end position="66"/>
    </location>
</feature>
<dbReference type="SMART" id="SM00530">
    <property type="entry name" value="HTH_XRE"/>
    <property type="match status" value="1"/>
</dbReference>
<protein>
    <recommendedName>
        <fullName evidence="1">HTH cro/C1-type domain-containing protein</fullName>
    </recommendedName>
</protein>
<proteinExistence type="predicted"/>
<organism evidence="2 3">
    <name type="scientific">Vagococcus carniphilus</name>
    <dbReference type="NCBI Taxonomy" id="218144"/>
    <lineage>
        <taxon>Bacteria</taxon>
        <taxon>Bacillati</taxon>
        <taxon>Bacillota</taxon>
        <taxon>Bacilli</taxon>
        <taxon>Lactobacillales</taxon>
        <taxon>Enterococcaceae</taxon>
        <taxon>Vagococcus</taxon>
    </lineage>
</organism>
<gene>
    <name evidence="2" type="ORF">CBF28_05895</name>
</gene>
<dbReference type="AlphaFoldDB" id="A0A430B6N0"/>
<dbReference type="PROSITE" id="PS50943">
    <property type="entry name" value="HTH_CROC1"/>
    <property type="match status" value="1"/>
</dbReference>
<dbReference type="GO" id="GO:0003677">
    <property type="term" value="F:DNA binding"/>
    <property type="evidence" value="ECO:0007669"/>
    <property type="project" value="InterPro"/>
</dbReference>
<keyword evidence="3" id="KW-1185">Reference proteome</keyword>
<dbReference type="CDD" id="cd00093">
    <property type="entry name" value="HTH_XRE"/>
    <property type="match status" value="1"/>
</dbReference>
<dbReference type="Proteomes" id="UP000288028">
    <property type="component" value="Unassembled WGS sequence"/>
</dbReference>
<reference evidence="2 3" key="1">
    <citation type="submission" date="2017-05" db="EMBL/GenBank/DDBJ databases">
        <title>Vagococcus spp. assemblies.</title>
        <authorList>
            <person name="Gulvik C.A."/>
        </authorList>
    </citation>
    <scope>NUCLEOTIDE SEQUENCE [LARGE SCALE GENOMIC DNA]</scope>
    <source>
        <strain evidence="2 3">SS1714</strain>
    </source>
</reference>
<evidence type="ECO:0000313" key="3">
    <source>
        <dbReference type="Proteomes" id="UP000288028"/>
    </source>
</evidence>
<dbReference type="Pfam" id="PF12844">
    <property type="entry name" value="HTH_19"/>
    <property type="match status" value="1"/>
</dbReference>
<comment type="caution">
    <text evidence="2">The sequence shown here is derived from an EMBL/GenBank/DDBJ whole genome shotgun (WGS) entry which is preliminary data.</text>
</comment>
<evidence type="ECO:0000259" key="1">
    <source>
        <dbReference type="PROSITE" id="PS50943"/>
    </source>
</evidence>
<name>A0A430B6N0_9ENTE</name>
<evidence type="ECO:0000313" key="2">
    <source>
        <dbReference type="EMBL" id="RSU15959.1"/>
    </source>
</evidence>
<accession>A0A430B6N0</accession>
<dbReference type="InterPro" id="IPR010982">
    <property type="entry name" value="Lambda_DNA-bd_dom_sf"/>
</dbReference>
<dbReference type="OrthoDB" id="1495025at2"/>
<sequence>MSGLNSEVIKKIKKLRIEQGLGQERLSELAGLDPKYIYKLENGRFNLTLPTLERRINGLQMSNDDFFYLLINSRVSDSEIVNELLDSMNI</sequence>
<dbReference type="EMBL" id="NGKB01000004">
    <property type="protein sequence ID" value="RSU15959.1"/>
    <property type="molecule type" value="Genomic_DNA"/>
</dbReference>
<dbReference type="InterPro" id="IPR001387">
    <property type="entry name" value="Cro/C1-type_HTH"/>
</dbReference>
<dbReference type="Gene3D" id="1.10.260.40">
    <property type="entry name" value="lambda repressor-like DNA-binding domains"/>
    <property type="match status" value="1"/>
</dbReference>
<dbReference type="SUPFAM" id="SSF47413">
    <property type="entry name" value="lambda repressor-like DNA-binding domains"/>
    <property type="match status" value="1"/>
</dbReference>
<dbReference type="RefSeq" id="WP_126792923.1">
    <property type="nucleotide sequence ID" value="NZ_CP060720.1"/>
</dbReference>
<dbReference type="GeneID" id="95581827"/>